<name>A0A2U3PFJ7_9MYCO</name>
<dbReference type="PANTHER" id="PTHR43355">
    <property type="entry name" value="FLAVIN REDUCTASE (NADPH)"/>
    <property type="match status" value="1"/>
</dbReference>
<accession>A0A2U3PFJ7</accession>
<evidence type="ECO:0000313" key="2">
    <source>
        <dbReference type="EMBL" id="SPM42465.1"/>
    </source>
</evidence>
<dbReference type="EMBL" id="FUEZ01000004">
    <property type="protein sequence ID" value="SPM42465.1"/>
    <property type="molecule type" value="Genomic_DNA"/>
</dbReference>
<proteinExistence type="predicted"/>
<evidence type="ECO:0000313" key="3">
    <source>
        <dbReference type="Proteomes" id="UP000240424"/>
    </source>
</evidence>
<dbReference type="Pfam" id="PF13460">
    <property type="entry name" value="NAD_binding_10"/>
    <property type="match status" value="1"/>
</dbReference>
<dbReference type="Gene3D" id="3.40.50.720">
    <property type="entry name" value="NAD(P)-binding Rossmann-like Domain"/>
    <property type="match status" value="1"/>
</dbReference>
<dbReference type="STRING" id="1841861.GCA_900157365_03005"/>
<organism evidence="2 3">
    <name type="scientific">Mycobacterium numidiamassiliense</name>
    <dbReference type="NCBI Taxonomy" id="1841861"/>
    <lineage>
        <taxon>Bacteria</taxon>
        <taxon>Bacillati</taxon>
        <taxon>Actinomycetota</taxon>
        <taxon>Actinomycetes</taxon>
        <taxon>Mycobacteriales</taxon>
        <taxon>Mycobacteriaceae</taxon>
        <taxon>Mycobacterium</taxon>
    </lineage>
</organism>
<dbReference type="SUPFAM" id="SSF51735">
    <property type="entry name" value="NAD(P)-binding Rossmann-fold domains"/>
    <property type="match status" value="1"/>
</dbReference>
<dbReference type="GO" id="GO:0042602">
    <property type="term" value="F:riboflavin reductase (NADPH) activity"/>
    <property type="evidence" value="ECO:0007669"/>
    <property type="project" value="TreeGrafter"/>
</dbReference>
<sequence length="209" mass="22029">MEHAVVLGPTGRVGTAVVTFALEAGHRVTAVARNPARIGVSHERLTVVQGDTVDQAGIRSVLAAIPDATAVVMAVGADPLRPSTVVTDTVRNLASAMVTNGPPRYLGITGTAQMPATLLGRITQAAIRRAIKAATDHQGAYDIITATDLDYTLAACPYIKDGPHTGRYKRELGSFPGGFKTITPADVADFLVDELGAHHYHRQTIGIWS</sequence>
<protein>
    <submittedName>
        <fullName evidence="2">Uncharacterized conserved protein YbjT, contains NAD(P)-binding and DUF2867 domains</fullName>
    </submittedName>
</protein>
<dbReference type="InterPro" id="IPR036291">
    <property type="entry name" value="NAD(P)-bd_dom_sf"/>
</dbReference>
<dbReference type="Proteomes" id="UP000240424">
    <property type="component" value="Unassembled WGS sequence"/>
</dbReference>
<keyword evidence="3" id="KW-1185">Reference proteome</keyword>
<dbReference type="InterPro" id="IPR016040">
    <property type="entry name" value="NAD(P)-bd_dom"/>
</dbReference>
<dbReference type="GO" id="GO:0004074">
    <property type="term" value="F:biliverdin reductase [NAD(P)H] activity"/>
    <property type="evidence" value="ECO:0007669"/>
    <property type="project" value="TreeGrafter"/>
</dbReference>
<feature type="domain" description="NAD(P)-binding" evidence="1">
    <location>
        <begin position="8"/>
        <end position="195"/>
    </location>
</feature>
<dbReference type="InterPro" id="IPR051606">
    <property type="entry name" value="Polyketide_Oxido-like"/>
</dbReference>
<evidence type="ECO:0000259" key="1">
    <source>
        <dbReference type="Pfam" id="PF13460"/>
    </source>
</evidence>
<dbReference type="RefSeq" id="WP_165691605.1">
    <property type="nucleotide sequence ID" value="NZ_FUEZ01000004.1"/>
</dbReference>
<reference evidence="2 3" key="1">
    <citation type="submission" date="2017-01" db="EMBL/GenBank/DDBJ databases">
        <authorList>
            <consortium name="Urmite Genomes"/>
        </authorList>
    </citation>
    <scope>NUCLEOTIDE SEQUENCE [LARGE SCALE GENOMIC DNA]</scope>
    <source>
        <strain evidence="2 3">AB215</strain>
    </source>
</reference>
<dbReference type="AlphaFoldDB" id="A0A2U3PFJ7"/>
<gene>
    <name evidence="2" type="ORF">MNAB215_4685</name>
</gene>
<dbReference type="PANTHER" id="PTHR43355:SF2">
    <property type="entry name" value="FLAVIN REDUCTASE (NADPH)"/>
    <property type="match status" value="1"/>
</dbReference>